<dbReference type="Proteomes" id="UP001642482">
    <property type="component" value="Unassembled WGS sequence"/>
</dbReference>
<feature type="compositionally biased region" description="Low complexity" evidence="2">
    <location>
        <begin position="72"/>
        <end position="92"/>
    </location>
</feature>
<evidence type="ECO:0000256" key="1">
    <source>
        <dbReference type="SAM" id="Coils"/>
    </source>
</evidence>
<dbReference type="InterPro" id="IPR019006">
    <property type="entry name" value="Sre1_C"/>
</dbReference>
<feature type="coiled-coil region" evidence="1">
    <location>
        <begin position="258"/>
        <end position="292"/>
    </location>
</feature>
<feature type="coiled-coil region" evidence="1">
    <location>
        <begin position="445"/>
        <end position="479"/>
    </location>
</feature>
<dbReference type="Pfam" id="PF09427">
    <property type="entry name" value="DUF2014"/>
    <property type="match status" value="1"/>
</dbReference>
<keyword evidence="1" id="KW-0175">Coiled coil</keyword>
<sequence>MADQKEADPAFAGLESYDVSALDMGAANTNVYDLADISQQQQQQQNTADHINTSATVSPTGFYTTGGDIKSEGFSSRASNSGSSSGRSNSESNIDRTKNATHNKKKNNKKIPRRNSSSHSNTSTSFPNTDAAVANVSPVDSAAPNLTASTSIGAESIASGSAPPSAGFYLPQDPNWGLYQNLPAGFDPNFNPATIPSGFYNPQFQFAGQQWAPNIAPQFTSQLPQRPRVDSQQSADQDPNALLQQQGLFLRLQQQNFLQQQQQQQQQFQQHLQQQQQQLQQQQQQSGNISAQSQIRPHLSPEVLNALTPAQQETLKNIAMPAHLQYHSPKSEPSPQSSAGGGPPSSPDGADGARGNTRKRKVSADEDDDDEDEEDDGAQPIKKTAHNMIEKRYRTNLNDKIAALRDSVPSLRIMSKSARGEDTTEDREELHGLTPAHKLNKATVLSKATEYIRHLEKRNTRLQDENSQMQQRISAFEKLFMHGALSNANTMSPMAQPSPVAMQFGAGQPDPMAAFMGNTPLATPRGAEPAGLIPVPEEMKRILQAQAATGRPYAVPQQPFQATPAVIRQQQIQQQQQMQQNRWQNPGPYLGKMMVGSLAGLMILEAAREQEADPETTEGRGLFALPLQLLRPLVASNVHVSIAGYYFSSAQIVSNLKLLLLFGLLIWAFLPSFFSTPKPKEEKTRQTSSTSPQAAPSLASPIHIRRNAWLTAIQTVWVPRHNFFLEAAALILKIMKLSIRNMFGVQGYQMLTGLTQEQETARVKAWTIALDAQLAGGDVEINESRLTLTLLASHTLPDTPLRLMLNALHIRVLMRHLGKNSLFDAVAAHWARGKWNAAREQNTLAMQLQREGNSGKAVSGPSLQADDGLPSHLATLLAEECDDVLNDDVVQRAYNLAFNRSTTFGVPASAVDMDGMNAVVEDPAVRSPMDAVAAWFSSLLVHRTLTNSLAAETEEDQADLAGSISTELDLASRIAPIGSHAQVRSLVARAVLIDEKRGASIANALQALRPSLNPDKHPQYSHVLPPLIDAPLTPLLPDREALMALRCAMAIAHLQRFAVPPQDVLASVDAILPGAQNEVSLLACAAAFRLMLALHGHKVAAEACAVSLEQLAGSLRVWIGGPAGDHGGLDAGVRHSMVRRCLAVTRSVVGMDHDTGYGSMSEGEAEETEEGIEA</sequence>
<feature type="domain" description="BHLH" evidence="3">
    <location>
        <begin position="381"/>
        <end position="455"/>
    </location>
</feature>
<evidence type="ECO:0000256" key="2">
    <source>
        <dbReference type="SAM" id="MobiDB-lite"/>
    </source>
</evidence>
<dbReference type="InterPro" id="IPR036638">
    <property type="entry name" value="HLH_DNA-bd_sf"/>
</dbReference>
<dbReference type="Gene3D" id="4.10.280.10">
    <property type="entry name" value="Helix-loop-helix DNA-binding domain"/>
    <property type="match status" value="1"/>
</dbReference>
<organism evidence="4 5">
    <name type="scientific">Sporothrix eucalyptigena</name>
    <dbReference type="NCBI Taxonomy" id="1812306"/>
    <lineage>
        <taxon>Eukaryota</taxon>
        <taxon>Fungi</taxon>
        <taxon>Dikarya</taxon>
        <taxon>Ascomycota</taxon>
        <taxon>Pezizomycotina</taxon>
        <taxon>Sordariomycetes</taxon>
        <taxon>Sordariomycetidae</taxon>
        <taxon>Ophiostomatales</taxon>
        <taxon>Ophiostomataceae</taxon>
        <taxon>Sporothrix</taxon>
    </lineage>
</organism>
<feature type="compositionally biased region" description="Low complexity" evidence="2">
    <location>
        <begin position="115"/>
        <end position="129"/>
    </location>
</feature>
<dbReference type="PANTHER" id="PTHR47336:SF2">
    <property type="entry name" value="TRANSCRIPTION FACTOR HMS1-RELATED"/>
    <property type="match status" value="1"/>
</dbReference>
<comment type="caution">
    <text evidence="4">The sequence shown here is derived from an EMBL/GenBank/DDBJ whole genome shotgun (WGS) entry which is preliminary data.</text>
</comment>
<protein>
    <submittedName>
        <fullName evidence="4">Clr6 histone deacetylase associated PHD protein-2 Cph2</fullName>
    </submittedName>
</protein>
<feature type="region of interest" description="Disordered" evidence="2">
    <location>
        <begin position="38"/>
        <end position="129"/>
    </location>
</feature>
<dbReference type="PANTHER" id="PTHR47336">
    <property type="entry name" value="TRANSCRIPTION FACTOR HMS1-RELATED"/>
    <property type="match status" value="1"/>
</dbReference>
<keyword evidence="5" id="KW-1185">Reference proteome</keyword>
<feature type="compositionally biased region" description="Acidic residues" evidence="2">
    <location>
        <begin position="1163"/>
        <end position="1174"/>
    </location>
</feature>
<evidence type="ECO:0000259" key="3">
    <source>
        <dbReference type="PROSITE" id="PS50888"/>
    </source>
</evidence>
<dbReference type="InterPro" id="IPR052099">
    <property type="entry name" value="Regulatory_TF_Diverse"/>
</dbReference>
<dbReference type="InterPro" id="IPR011598">
    <property type="entry name" value="bHLH_dom"/>
</dbReference>
<dbReference type="SMART" id="SM00353">
    <property type="entry name" value="HLH"/>
    <property type="match status" value="1"/>
</dbReference>
<dbReference type="PROSITE" id="PS50888">
    <property type="entry name" value="BHLH"/>
    <property type="match status" value="1"/>
</dbReference>
<evidence type="ECO:0000313" key="4">
    <source>
        <dbReference type="EMBL" id="CAK7233846.1"/>
    </source>
</evidence>
<dbReference type="CDD" id="cd11399">
    <property type="entry name" value="bHLHzip_scHMS1_like"/>
    <property type="match status" value="1"/>
</dbReference>
<dbReference type="Pfam" id="PF00010">
    <property type="entry name" value="HLH"/>
    <property type="match status" value="1"/>
</dbReference>
<evidence type="ECO:0000313" key="5">
    <source>
        <dbReference type="Proteomes" id="UP001642482"/>
    </source>
</evidence>
<reference evidence="4 5" key="1">
    <citation type="submission" date="2024-01" db="EMBL/GenBank/DDBJ databases">
        <authorList>
            <person name="Allen C."/>
            <person name="Tagirdzhanova G."/>
        </authorList>
    </citation>
    <scope>NUCLEOTIDE SEQUENCE [LARGE SCALE GENOMIC DNA]</scope>
</reference>
<accession>A0ABP0CPL8</accession>
<feature type="compositionally biased region" description="Polar residues" evidence="2">
    <location>
        <begin position="46"/>
        <end position="63"/>
    </location>
</feature>
<name>A0ABP0CPL8_9PEZI</name>
<feature type="region of interest" description="Disordered" evidence="2">
    <location>
        <begin position="1155"/>
        <end position="1174"/>
    </location>
</feature>
<feature type="compositionally biased region" description="Acidic residues" evidence="2">
    <location>
        <begin position="365"/>
        <end position="377"/>
    </location>
</feature>
<dbReference type="SUPFAM" id="SSF47459">
    <property type="entry name" value="HLH, helix-loop-helix DNA-binding domain"/>
    <property type="match status" value="1"/>
</dbReference>
<feature type="region of interest" description="Disordered" evidence="2">
    <location>
        <begin position="326"/>
        <end position="384"/>
    </location>
</feature>
<feature type="compositionally biased region" description="Basic residues" evidence="2">
    <location>
        <begin position="99"/>
        <end position="113"/>
    </location>
</feature>
<gene>
    <name evidence="4" type="primary">CPH2</name>
    <name evidence="4" type="ORF">SEUCBS140593_008737</name>
</gene>
<feature type="region of interest" description="Disordered" evidence="2">
    <location>
        <begin position="679"/>
        <end position="698"/>
    </location>
</feature>
<dbReference type="EMBL" id="CAWUHD010000127">
    <property type="protein sequence ID" value="CAK7233846.1"/>
    <property type="molecule type" value="Genomic_DNA"/>
</dbReference>
<proteinExistence type="predicted"/>